<dbReference type="Proteomes" id="UP000268093">
    <property type="component" value="Unassembled WGS sequence"/>
</dbReference>
<protein>
    <submittedName>
        <fullName evidence="2">Uncharacterized protein</fullName>
    </submittedName>
</protein>
<accession>A0A432ZZB5</accession>
<feature type="compositionally biased region" description="Basic and acidic residues" evidence="1">
    <location>
        <begin position="1"/>
        <end position="24"/>
    </location>
</feature>
<gene>
    <name evidence="2" type="ORF">BC936DRAFT_143171</name>
</gene>
<proteinExistence type="predicted"/>
<feature type="region of interest" description="Disordered" evidence="1">
    <location>
        <begin position="259"/>
        <end position="399"/>
    </location>
</feature>
<feature type="compositionally biased region" description="Low complexity" evidence="1">
    <location>
        <begin position="199"/>
        <end position="222"/>
    </location>
</feature>
<feature type="region of interest" description="Disordered" evidence="1">
    <location>
        <begin position="1"/>
        <end position="237"/>
    </location>
</feature>
<keyword evidence="3" id="KW-1185">Reference proteome</keyword>
<feature type="compositionally biased region" description="Polar residues" evidence="1">
    <location>
        <begin position="330"/>
        <end position="352"/>
    </location>
</feature>
<feature type="compositionally biased region" description="Low complexity" evidence="1">
    <location>
        <begin position="153"/>
        <end position="165"/>
    </location>
</feature>
<sequence>MQTEKHHIQHTEKHIATDTVHDPVQKPPVRTPPMPTTTATSTPNTPTNHISSSGSPRTRRKSASFASTIPLTPHADPITTPSSSPTPAMAATTLGTTSMNPATTTTTLSKRNSGRSRRNTGEYPADQLLRADQASPSSSLAGQGMTSAPDAGSSVSSTTSVTPTSNGAKRGRTRRSSSAAASASPAATTPLGPNKININTSSTATPTNNNNSKSPSETSSNSTHKKSHKYVPKSVELEPFDPQTMELVYWPDGNGDITANNILDPDSTVRSTRNKLKSKETPPAPSTLLMVAKLSPAARPSPGTSSSNTTLSLMQPKKSHKKIVHPASPTKPSHASSSTPQPVSHHLSPTSSKNKRRKPDADLPTALDNRKKPRLIPPASTAIPLPQLHSALPPQPTPPVAPALPLTPLDGLRAEFVSERESKLQVVVGNHDKMVRELYHMEVYMTMLAYDPEKARLDKSERLVKVSFMLFRLWFQEERVAGGEVGNFDEKK</sequence>
<feature type="compositionally biased region" description="Polar residues" evidence="1">
    <location>
        <begin position="134"/>
        <end position="146"/>
    </location>
</feature>
<feature type="compositionally biased region" description="Low complexity" evidence="1">
    <location>
        <begin position="79"/>
        <end position="107"/>
    </location>
</feature>
<reference evidence="2 3" key="1">
    <citation type="journal article" date="2018" name="New Phytol.">
        <title>Phylogenomics of Endogonaceae and evolution of mycorrhizas within Mucoromycota.</title>
        <authorList>
            <person name="Chang Y."/>
            <person name="Desiro A."/>
            <person name="Na H."/>
            <person name="Sandor L."/>
            <person name="Lipzen A."/>
            <person name="Clum A."/>
            <person name="Barry K."/>
            <person name="Grigoriev I.V."/>
            <person name="Martin F.M."/>
            <person name="Stajich J.E."/>
            <person name="Smith M.E."/>
            <person name="Bonito G."/>
            <person name="Spatafora J.W."/>
        </authorList>
    </citation>
    <scope>NUCLEOTIDE SEQUENCE [LARGE SCALE GENOMIC DNA]</scope>
    <source>
        <strain evidence="2 3">GMNB39</strain>
    </source>
</reference>
<feature type="compositionally biased region" description="Polar residues" evidence="1">
    <location>
        <begin position="302"/>
        <end position="313"/>
    </location>
</feature>
<evidence type="ECO:0000256" key="1">
    <source>
        <dbReference type="SAM" id="MobiDB-lite"/>
    </source>
</evidence>
<feature type="compositionally biased region" description="Pro residues" evidence="1">
    <location>
        <begin position="25"/>
        <end position="35"/>
    </location>
</feature>
<dbReference type="OrthoDB" id="3264576at2759"/>
<dbReference type="AlphaFoldDB" id="A0A432ZZB5"/>
<name>A0A432ZZB5_9FUNG</name>
<evidence type="ECO:0000313" key="2">
    <source>
        <dbReference type="EMBL" id="RUO95814.1"/>
    </source>
</evidence>
<feature type="compositionally biased region" description="Low complexity" evidence="1">
    <location>
        <begin position="36"/>
        <end position="47"/>
    </location>
</feature>
<comment type="caution">
    <text evidence="2">The sequence shown here is derived from an EMBL/GenBank/DDBJ whole genome shotgun (WGS) entry which is preliminary data.</text>
</comment>
<organism evidence="2 3">
    <name type="scientific">Jimgerdemannia flammicorona</name>
    <dbReference type="NCBI Taxonomy" id="994334"/>
    <lineage>
        <taxon>Eukaryota</taxon>
        <taxon>Fungi</taxon>
        <taxon>Fungi incertae sedis</taxon>
        <taxon>Mucoromycota</taxon>
        <taxon>Mucoromycotina</taxon>
        <taxon>Endogonomycetes</taxon>
        <taxon>Endogonales</taxon>
        <taxon>Endogonaceae</taxon>
        <taxon>Jimgerdemannia</taxon>
    </lineage>
</organism>
<feature type="compositionally biased region" description="Low complexity" evidence="1">
    <location>
        <begin position="176"/>
        <end position="190"/>
    </location>
</feature>
<dbReference type="EMBL" id="RBNI01025602">
    <property type="protein sequence ID" value="RUO95814.1"/>
    <property type="molecule type" value="Genomic_DNA"/>
</dbReference>
<evidence type="ECO:0000313" key="3">
    <source>
        <dbReference type="Proteomes" id="UP000268093"/>
    </source>
</evidence>